<dbReference type="Pfam" id="PF05192">
    <property type="entry name" value="MutS_III"/>
    <property type="match status" value="1"/>
</dbReference>
<keyword evidence="3" id="KW-0067">ATP-binding</keyword>
<evidence type="ECO:0000256" key="5">
    <source>
        <dbReference type="ARBA" id="ARBA00023254"/>
    </source>
</evidence>
<dbReference type="InterPro" id="IPR007696">
    <property type="entry name" value="DNA_mismatch_repair_MutS_core"/>
</dbReference>
<dbReference type="Gene3D" id="3.40.50.300">
    <property type="entry name" value="P-loop containing nucleotide triphosphate hydrolases"/>
    <property type="match status" value="1"/>
</dbReference>
<dbReference type="EMBL" id="JAUDFV010000154">
    <property type="protein sequence ID" value="KAL2715850.1"/>
    <property type="molecule type" value="Genomic_DNA"/>
</dbReference>
<evidence type="ECO:0000313" key="9">
    <source>
        <dbReference type="Proteomes" id="UP001607302"/>
    </source>
</evidence>
<dbReference type="Pfam" id="PF00488">
    <property type="entry name" value="MutS_V"/>
    <property type="match status" value="1"/>
</dbReference>
<evidence type="ECO:0000256" key="4">
    <source>
        <dbReference type="ARBA" id="ARBA00023125"/>
    </source>
</evidence>
<comment type="caution">
    <text evidence="8">The sequence shown here is derived from an EMBL/GenBank/DDBJ whole genome shotgun (WGS) entry which is preliminary data.</text>
</comment>
<dbReference type="GO" id="GO:0051321">
    <property type="term" value="P:meiotic cell cycle"/>
    <property type="evidence" value="ECO:0007669"/>
    <property type="project" value="UniProtKB-KW"/>
</dbReference>
<dbReference type="Gene3D" id="3.30.420.110">
    <property type="entry name" value="MutS, connector domain"/>
    <property type="match status" value="1"/>
</dbReference>
<dbReference type="SUPFAM" id="SSF52540">
    <property type="entry name" value="P-loop containing nucleoside triphosphate hydrolases"/>
    <property type="match status" value="1"/>
</dbReference>
<feature type="compositionally biased region" description="Basic and acidic residues" evidence="6">
    <location>
        <begin position="1015"/>
        <end position="1026"/>
    </location>
</feature>
<dbReference type="GO" id="GO:0005524">
    <property type="term" value="F:ATP binding"/>
    <property type="evidence" value="ECO:0007669"/>
    <property type="project" value="UniProtKB-KW"/>
</dbReference>
<dbReference type="InterPro" id="IPR007861">
    <property type="entry name" value="DNA_mismatch_repair_MutS_clamp"/>
</dbReference>
<keyword evidence="2" id="KW-0547">Nucleotide-binding</keyword>
<keyword evidence="5" id="KW-0469">Meiosis</keyword>
<dbReference type="Pfam" id="PF05190">
    <property type="entry name" value="MutS_IV"/>
    <property type="match status" value="1"/>
</dbReference>
<dbReference type="SMART" id="SM00534">
    <property type="entry name" value="MUTSac"/>
    <property type="match status" value="1"/>
</dbReference>
<accession>A0ABD2A7Y9</accession>
<evidence type="ECO:0000256" key="6">
    <source>
        <dbReference type="SAM" id="MobiDB-lite"/>
    </source>
</evidence>
<dbReference type="SMART" id="SM00533">
    <property type="entry name" value="MUTSd"/>
    <property type="match status" value="1"/>
</dbReference>
<evidence type="ECO:0000256" key="1">
    <source>
        <dbReference type="ARBA" id="ARBA00006271"/>
    </source>
</evidence>
<reference evidence="8 9" key="1">
    <citation type="journal article" date="2024" name="Ann. Entomol. Soc. Am.">
        <title>Genomic analyses of the southern and eastern yellowjacket wasps (Hymenoptera: Vespidae) reveal evolutionary signatures of social life.</title>
        <authorList>
            <person name="Catto M.A."/>
            <person name="Caine P.B."/>
            <person name="Orr S.E."/>
            <person name="Hunt B.G."/>
            <person name="Goodisman M.A.D."/>
        </authorList>
    </citation>
    <scope>NUCLEOTIDE SEQUENCE [LARGE SCALE GENOMIC DNA]</scope>
    <source>
        <strain evidence="8">233</strain>
        <tissue evidence="8">Head and thorax</tissue>
    </source>
</reference>
<dbReference type="InterPro" id="IPR027417">
    <property type="entry name" value="P-loop_NTPase"/>
</dbReference>
<dbReference type="FunFam" id="3.30.420.110:FF:000003">
    <property type="entry name" value="mutS protein homolog 4"/>
    <property type="match status" value="1"/>
</dbReference>
<protein>
    <submittedName>
        <fullName evidence="8">MutS protein 4-like</fullName>
    </submittedName>
</protein>
<dbReference type="InterPro" id="IPR036187">
    <property type="entry name" value="DNA_mismatch_repair_MutS_sf"/>
</dbReference>
<evidence type="ECO:0000256" key="2">
    <source>
        <dbReference type="ARBA" id="ARBA00022741"/>
    </source>
</evidence>
<sequence>MNVIRNDNAAPLRGRAKGRGRGRLGEIITNVLPKYRFDFGIRKPLVDLCPTNSNTLKTTMHRTLKSASTSSFLPSSTRRGSLGSNPTRTPGSNTSTESCVILAVTSGRGEARGEVGIAAIDIHHSHLILCQMSDYQTYINTLTKIYIFNPVEILMPDTICNEKRNRNKLYCSIKEKFPNLCITPVSRIHFNESIGLERVKTHCTKEYSTVELFLKQKYYALASASALLKYIEFIQHIVYAPKSIRIEFQGSPNTTVIDIESAQSLELVVSQCGQPNASLLNSMDHCVTPMGRRLLRASILQPLCDEKRIIERQSSVTELVSNRSLCNLVQPFVRRLYGADRLLSLSMMTLQNNTVQNAERNLNYVLLLKNSLDIVPELREALKSGRALFFTKVRKIYFNIYFQNLENSQFQIMKNKILEIIHPDARSLVGYTSSNMQRCFAIKPGINDLLDIARQTYCELISDMKTLVENLAIEYKMNLSLECNSSLGFYILAEMSRHSDFRPSDLSSEFIQVQKNKNTYSMTTNKLLVLSHQCKIACEDLHIMSNAILNDLLVNIREYIGCLYQLSADVAELDLIISLAHISSSPEYVQPIFGPRLELIDSLHPIMGVFGTERPVSNDVRASIPYNHHTIIGPNMSGKSIYLKQIVLLHIMAQIGCYVPARKAEFRITDRIFCRICFRDDIECNASTFVVEIKETQYILQSITPKSLVILDELCRGTTVEEGSSITWAICERLLITTAFTFSATHFRYLTKLAEIYYNVTNHCFKTETKYTEGLNEARLIYTHKLMIGVTPTDNYGIALAEVSGLPISITVKAREYAKKEVTIIKRDDYFMEPNSWEKTCYDRVAEIYKLIENNEFNRKNILGLIRELDVCNTDEFRKMQQEDKDLCKALENFESVQTSNLNWHNIELSPTNRVNDIATYFDINTNVMMEINLTKEANIVQNSNKQFRDITDENRKDTFGGQSWFRKNTDLSTIKQNPSYVTRSTYTSPFKINEASRKLTTLINTTSKLLFKSDESSKKQTDSKTSKTSLQIEQSNNVDNKDSLSIQTISMMSPLISFRSQVSQLHKYSLTESDFDPSLSRASILRDIAGINTYDKQLNIFKNTENNKFEKLEFS</sequence>
<dbReference type="PANTHER" id="PTHR11361">
    <property type="entry name" value="DNA MISMATCH REPAIR PROTEIN MUTS FAMILY MEMBER"/>
    <property type="match status" value="1"/>
</dbReference>
<dbReference type="InterPro" id="IPR000432">
    <property type="entry name" value="DNA_mismatch_repair_MutS_C"/>
</dbReference>
<dbReference type="FunFam" id="3.40.50.300:FF:000870">
    <property type="entry name" value="MutS protein homolog 4"/>
    <property type="match status" value="1"/>
</dbReference>
<proteinExistence type="inferred from homology"/>
<gene>
    <name evidence="8" type="ORF">V1478_013526</name>
</gene>
<dbReference type="SUPFAM" id="SSF53150">
    <property type="entry name" value="DNA repair protein MutS, domain II"/>
    <property type="match status" value="1"/>
</dbReference>
<dbReference type="SUPFAM" id="SSF48334">
    <property type="entry name" value="DNA repair protein MutS, domain III"/>
    <property type="match status" value="1"/>
</dbReference>
<dbReference type="InterPro" id="IPR036678">
    <property type="entry name" value="MutS_con_dom_sf"/>
</dbReference>
<dbReference type="Gene3D" id="1.10.1420.10">
    <property type="match status" value="2"/>
</dbReference>
<dbReference type="AlphaFoldDB" id="A0ABD2A7Y9"/>
<dbReference type="InterPro" id="IPR045076">
    <property type="entry name" value="MutS"/>
</dbReference>
<dbReference type="PANTHER" id="PTHR11361:SF21">
    <property type="entry name" value="MUTS PROTEIN HOMOLOG 4"/>
    <property type="match status" value="1"/>
</dbReference>
<evidence type="ECO:0000259" key="7">
    <source>
        <dbReference type="PROSITE" id="PS00486"/>
    </source>
</evidence>
<feature type="compositionally biased region" description="Polar residues" evidence="6">
    <location>
        <begin position="77"/>
        <end position="95"/>
    </location>
</feature>
<keyword evidence="4" id="KW-0238">DNA-binding</keyword>
<comment type="similarity">
    <text evidence="1">Belongs to the DNA mismatch repair MutS family.</text>
</comment>
<dbReference type="PROSITE" id="PS00486">
    <property type="entry name" value="DNA_MISMATCH_REPAIR_2"/>
    <property type="match status" value="1"/>
</dbReference>
<dbReference type="InterPro" id="IPR007860">
    <property type="entry name" value="DNA_mmatch_repair_MutS_con_dom"/>
</dbReference>
<dbReference type="Proteomes" id="UP001607302">
    <property type="component" value="Unassembled WGS sequence"/>
</dbReference>
<feature type="domain" description="DNA mismatch repair proteins mutS family" evidence="7">
    <location>
        <begin position="707"/>
        <end position="723"/>
    </location>
</feature>
<organism evidence="8 9">
    <name type="scientific">Vespula squamosa</name>
    <name type="common">Southern yellow jacket</name>
    <name type="synonym">Wasp</name>
    <dbReference type="NCBI Taxonomy" id="30214"/>
    <lineage>
        <taxon>Eukaryota</taxon>
        <taxon>Metazoa</taxon>
        <taxon>Ecdysozoa</taxon>
        <taxon>Arthropoda</taxon>
        <taxon>Hexapoda</taxon>
        <taxon>Insecta</taxon>
        <taxon>Pterygota</taxon>
        <taxon>Neoptera</taxon>
        <taxon>Endopterygota</taxon>
        <taxon>Hymenoptera</taxon>
        <taxon>Apocrita</taxon>
        <taxon>Aculeata</taxon>
        <taxon>Vespoidea</taxon>
        <taxon>Vespidae</taxon>
        <taxon>Vespinae</taxon>
        <taxon>Vespula</taxon>
    </lineage>
</organism>
<dbReference type="Pfam" id="PF05188">
    <property type="entry name" value="MutS_II"/>
    <property type="match status" value="1"/>
</dbReference>
<feature type="compositionally biased region" description="Low complexity" evidence="6">
    <location>
        <begin position="66"/>
        <end position="76"/>
    </location>
</feature>
<evidence type="ECO:0000313" key="8">
    <source>
        <dbReference type="EMBL" id="KAL2715850.1"/>
    </source>
</evidence>
<evidence type="ECO:0000256" key="3">
    <source>
        <dbReference type="ARBA" id="ARBA00022840"/>
    </source>
</evidence>
<keyword evidence="9" id="KW-1185">Reference proteome</keyword>
<feature type="region of interest" description="Disordered" evidence="6">
    <location>
        <begin position="65"/>
        <end position="95"/>
    </location>
</feature>
<dbReference type="GO" id="GO:0003677">
    <property type="term" value="F:DNA binding"/>
    <property type="evidence" value="ECO:0007669"/>
    <property type="project" value="UniProtKB-KW"/>
</dbReference>
<name>A0ABD2A7Y9_VESSQ</name>
<feature type="region of interest" description="Disordered" evidence="6">
    <location>
        <begin position="1015"/>
        <end position="1037"/>
    </location>
</feature>